<dbReference type="OMA" id="HTLMEMH"/>
<dbReference type="PANTHER" id="PTHR31635">
    <property type="entry name" value="REVERSE TRANSCRIPTASE DOMAIN-CONTAINING PROTEIN-RELATED"/>
    <property type="match status" value="1"/>
</dbReference>
<proteinExistence type="predicted"/>
<reference evidence="2" key="1">
    <citation type="submission" date="2018-12" db="EMBL/GenBank/DDBJ databases">
        <authorList>
            <person name="Yazar S."/>
        </authorList>
    </citation>
    <scope>NUCLEOTIDE SEQUENCE [LARGE SCALE GENOMIC DNA]</scope>
</reference>
<evidence type="ECO:0000313" key="2">
    <source>
        <dbReference type="Proteomes" id="UP000314987"/>
    </source>
</evidence>
<protein>
    <submittedName>
        <fullName evidence="1">Uncharacterized protein</fullName>
    </submittedName>
</protein>
<dbReference type="PANTHER" id="PTHR31635:SF196">
    <property type="entry name" value="REVERSE TRANSCRIPTASE DOMAIN-CONTAINING PROTEIN-RELATED"/>
    <property type="match status" value="1"/>
</dbReference>
<reference evidence="1" key="2">
    <citation type="submission" date="2025-08" db="UniProtKB">
        <authorList>
            <consortium name="Ensembl"/>
        </authorList>
    </citation>
    <scope>IDENTIFICATION</scope>
</reference>
<dbReference type="STRING" id="29139.ENSVURP00010010706"/>
<dbReference type="Ensembl" id="ENSVURT00010012150.1">
    <property type="protein sequence ID" value="ENSVURP00010010706.1"/>
    <property type="gene ID" value="ENSVURG00010008267.1"/>
</dbReference>
<name>A0A4X2KL10_VOMUR</name>
<sequence>MMVYLENPRESTKKLLEIINFSKVSRYKINLHKSSAFLYITNKAHQEEIEREIPLKITVDNIKYFEVCLVRQTQEQYEYNYKTLFTQIKSALHNWKNFHC</sequence>
<keyword evidence="2" id="KW-1185">Reference proteome</keyword>
<accession>A0A4X2KL10</accession>
<dbReference type="GeneTree" id="ENSGT00940000153064"/>
<dbReference type="Proteomes" id="UP000314987">
    <property type="component" value="Unassembled WGS sequence"/>
</dbReference>
<dbReference type="AlphaFoldDB" id="A0A4X2KL10"/>
<reference evidence="1" key="3">
    <citation type="submission" date="2025-09" db="UniProtKB">
        <authorList>
            <consortium name="Ensembl"/>
        </authorList>
    </citation>
    <scope>IDENTIFICATION</scope>
</reference>
<evidence type="ECO:0000313" key="1">
    <source>
        <dbReference type="Ensembl" id="ENSVURP00010010706.1"/>
    </source>
</evidence>
<organism evidence="1 2">
    <name type="scientific">Vombatus ursinus</name>
    <name type="common">Common wombat</name>
    <dbReference type="NCBI Taxonomy" id="29139"/>
    <lineage>
        <taxon>Eukaryota</taxon>
        <taxon>Metazoa</taxon>
        <taxon>Chordata</taxon>
        <taxon>Craniata</taxon>
        <taxon>Vertebrata</taxon>
        <taxon>Euteleostomi</taxon>
        <taxon>Mammalia</taxon>
        <taxon>Metatheria</taxon>
        <taxon>Diprotodontia</taxon>
        <taxon>Vombatidae</taxon>
        <taxon>Vombatus</taxon>
    </lineage>
</organism>